<proteinExistence type="predicted"/>
<reference evidence="1 2" key="1">
    <citation type="submission" date="2018-03" db="EMBL/GenBank/DDBJ databases">
        <title>Draft genome of Nitrosomonas supralitoralis APG5.</title>
        <authorList>
            <person name="Urakawa H."/>
            <person name="Lopez J.V."/>
        </authorList>
    </citation>
    <scope>NUCLEOTIDE SEQUENCE [LARGE SCALE GENOMIC DNA]</scope>
    <source>
        <strain evidence="1 2">APG5</strain>
    </source>
</reference>
<dbReference type="InterPro" id="IPR017853">
    <property type="entry name" value="GH"/>
</dbReference>
<comment type="caution">
    <text evidence="1">The sequence shown here is derived from an EMBL/GenBank/DDBJ whole genome shotgun (WGS) entry which is preliminary data.</text>
</comment>
<dbReference type="SUPFAM" id="SSF51445">
    <property type="entry name" value="(Trans)glycosidases"/>
    <property type="match status" value="1"/>
</dbReference>
<protein>
    <submittedName>
        <fullName evidence="1">Glycoside hydrolase</fullName>
    </submittedName>
</protein>
<dbReference type="OrthoDB" id="8548574at2"/>
<dbReference type="RefSeq" id="WP_106708220.1">
    <property type="nucleotide sequence ID" value="NZ_PXXU01000081.1"/>
</dbReference>
<keyword evidence="1" id="KW-0378">Hydrolase</keyword>
<evidence type="ECO:0000313" key="2">
    <source>
        <dbReference type="Proteomes" id="UP000241912"/>
    </source>
</evidence>
<dbReference type="Proteomes" id="UP000241912">
    <property type="component" value="Unassembled WGS sequence"/>
</dbReference>
<dbReference type="Gene3D" id="3.20.20.80">
    <property type="entry name" value="Glycosidases"/>
    <property type="match status" value="1"/>
</dbReference>
<dbReference type="GO" id="GO:0016787">
    <property type="term" value="F:hydrolase activity"/>
    <property type="evidence" value="ECO:0007669"/>
    <property type="project" value="UniProtKB-KW"/>
</dbReference>
<accession>A0A2P7NRG9</accession>
<dbReference type="AlphaFoldDB" id="A0A2P7NRG9"/>
<organism evidence="1 2">
    <name type="scientific">Nitrosomonas supralitoralis</name>
    <dbReference type="NCBI Taxonomy" id="2116706"/>
    <lineage>
        <taxon>Bacteria</taxon>
        <taxon>Pseudomonadati</taxon>
        <taxon>Pseudomonadota</taxon>
        <taxon>Betaproteobacteria</taxon>
        <taxon>Nitrosomonadales</taxon>
        <taxon>Nitrosomonadaceae</taxon>
        <taxon>Nitrosomonas</taxon>
    </lineage>
</organism>
<name>A0A2P7NRG9_9PROT</name>
<dbReference type="EMBL" id="PXXU01000081">
    <property type="protein sequence ID" value="PSJ16037.1"/>
    <property type="molecule type" value="Genomic_DNA"/>
</dbReference>
<gene>
    <name evidence="1" type="ORF">C7H79_15750</name>
</gene>
<keyword evidence="2" id="KW-1185">Reference proteome</keyword>
<sequence length="392" mass="44098">MNKENFMKLNIFSSIISRQKHAISIAALFVKCMIIAPLGIAQAAPLPPETTGIKWHPGHYYTIQNWANDDPIYMAKVYTELGATPALRGMQLRYLWGWLEKSPGVYDFSSIDKHLAKLTAMNKRLVIQVQTKSFNANWKLIPDYLKAPQYEGGAFKYSDFGPIPSNDGSRYGHNIKLWNPNVRDRLIALFKALGERYNSHPNFEGIGMIETAMGQAITPLTTPQLDGWFNNLIIVQQNMRTFFPNTMTIQEINYPRNNLKQITSAMAEMGGALGCPDVYPDEPGLNFPGNPYSPQGAYRYFSQLTGVVPIAPTVEKVNYLNTRGDKLGHVPTVQELLVFARNDLKSNYIFWQRVPEYVDQVLAVMSWKRQTSTPSGGLLSICPSAYPSCISD</sequence>
<evidence type="ECO:0000313" key="1">
    <source>
        <dbReference type="EMBL" id="PSJ16037.1"/>
    </source>
</evidence>